<dbReference type="GO" id="GO:0016020">
    <property type="term" value="C:membrane"/>
    <property type="evidence" value="ECO:0007669"/>
    <property type="project" value="InterPro"/>
</dbReference>
<accession>A0AA40T1D7</accession>
<dbReference type="Pfam" id="PF04966">
    <property type="entry name" value="OprB"/>
    <property type="match status" value="1"/>
</dbReference>
<feature type="domain" description="SLH" evidence="3">
    <location>
        <begin position="117"/>
        <end position="181"/>
    </location>
</feature>
<protein>
    <submittedName>
        <fullName evidence="4">S-layer protein</fullName>
    </submittedName>
</protein>
<dbReference type="AlphaFoldDB" id="A0AA40T1D7"/>
<dbReference type="GO" id="GO:0008643">
    <property type="term" value="P:carbohydrate transport"/>
    <property type="evidence" value="ECO:0007669"/>
    <property type="project" value="InterPro"/>
</dbReference>
<keyword evidence="5" id="KW-1185">Reference proteome</keyword>
<dbReference type="RefSeq" id="WP_191760017.1">
    <property type="nucleotide sequence ID" value="NZ_VJXY01000031.1"/>
</dbReference>
<dbReference type="Proteomes" id="UP001165986">
    <property type="component" value="Unassembled WGS sequence"/>
</dbReference>
<dbReference type="Pfam" id="PF00395">
    <property type="entry name" value="SLH"/>
    <property type="match status" value="1"/>
</dbReference>
<comment type="similarity">
    <text evidence="1 2">Belongs to the OprB family.</text>
</comment>
<dbReference type="PANTHER" id="PTHR43308:SF1">
    <property type="entry name" value="OUTER MEMBRANE PROTEIN ALPHA"/>
    <property type="match status" value="1"/>
</dbReference>
<dbReference type="GO" id="GO:0015288">
    <property type="term" value="F:porin activity"/>
    <property type="evidence" value="ECO:0007669"/>
    <property type="project" value="InterPro"/>
</dbReference>
<organism evidence="4 5">
    <name type="scientific">Komarekiella delphini-convector SJRDD-AB1</name>
    <dbReference type="NCBI Taxonomy" id="2593771"/>
    <lineage>
        <taxon>Bacteria</taxon>
        <taxon>Bacillati</taxon>
        <taxon>Cyanobacteriota</taxon>
        <taxon>Cyanophyceae</taxon>
        <taxon>Nostocales</taxon>
        <taxon>Nostocaceae</taxon>
        <taxon>Komarekiella</taxon>
        <taxon>Komarekiella delphini-convector</taxon>
    </lineage>
</organism>
<evidence type="ECO:0000256" key="2">
    <source>
        <dbReference type="RuleBase" id="RU363072"/>
    </source>
</evidence>
<dbReference type="EMBL" id="VJXY01000031">
    <property type="protein sequence ID" value="MBD6618820.1"/>
    <property type="molecule type" value="Genomic_DNA"/>
</dbReference>
<dbReference type="InterPro" id="IPR007049">
    <property type="entry name" value="Carb-sel_porin_OprB"/>
</dbReference>
<dbReference type="InterPro" id="IPR051465">
    <property type="entry name" value="Cell_Envelope_Struct_Comp"/>
</dbReference>
<evidence type="ECO:0000313" key="4">
    <source>
        <dbReference type="EMBL" id="MBD6618820.1"/>
    </source>
</evidence>
<dbReference type="PANTHER" id="PTHR43308">
    <property type="entry name" value="OUTER MEMBRANE PROTEIN ALPHA-RELATED"/>
    <property type="match status" value="1"/>
</dbReference>
<dbReference type="InterPro" id="IPR047684">
    <property type="entry name" value="Por_som-like"/>
</dbReference>
<comment type="caution">
    <text evidence="4">The sequence shown here is derived from an EMBL/GenBank/DDBJ whole genome shotgun (WGS) entry which is preliminary data.</text>
</comment>
<dbReference type="PROSITE" id="PS51272">
    <property type="entry name" value="SLH"/>
    <property type="match status" value="1"/>
</dbReference>
<evidence type="ECO:0000313" key="5">
    <source>
        <dbReference type="Proteomes" id="UP001165986"/>
    </source>
</evidence>
<sequence length="636" mass="67439">MAKHLLVPAGGVGFLWLIVGLSPVQALSNLEIADQNVAISQHVDSYEKLDFHKGNLGNTISRELLIANESQKDFSSANQQQKSENVELDFANNSSQPIIPQSANLSQPLDELAQVTSVSQLSDVQPTDWAFQALQSLVERYGCIAGYPNLTYRGNRAMTRYEFAAGLNACLDRINELIATATADLVKKEDLVTLQKLQEQFTAELGTLRGRVDAVEARTAELEANQFSTTTKLNGEVILAGIGATGGAPDRGDPNIILVNRVRLNLTTSFTGKDLLITGLQSYNFLGGADGQGSLQESLGLASPILSASSARTSFEPQFPGINVKNLSSVGANSVEIYKLLYIFPVAEKLTLFAGTAAETSDAFPVITPFYGEGQESISRFGGLNPVVRVSGGTSGTGLASAAGFIFNISPNLDLRALYGSVNANLPQKSPNEALPGVSTTPLGAGLFSGSSVVAAQLTFKPSSDLDIGLNYAHSYHEINILGTGLIRDDIGALGGVAAGTPVALNSVGGTMTWRFSPKIALSGYGAAMFVDDSSNSVNASTTFTSWMVGVHFKDLFKSGNNAGIIFGQPLYRSDASGSAQLGENRATPYHLEAYYRVKLNDNISITPGAFILFNPEGNSTNETTTVGVLRTTFTF</sequence>
<dbReference type="Gene3D" id="2.40.160.180">
    <property type="entry name" value="Carbohydrate-selective porin OprB"/>
    <property type="match status" value="1"/>
</dbReference>
<evidence type="ECO:0000256" key="1">
    <source>
        <dbReference type="ARBA" id="ARBA00008769"/>
    </source>
</evidence>
<gene>
    <name evidence="4" type="ORF">FNW02_24085</name>
</gene>
<dbReference type="InterPro" id="IPR001119">
    <property type="entry name" value="SLH_dom"/>
</dbReference>
<dbReference type="InterPro" id="IPR038673">
    <property type="entry name" value="OprB_sf"/>
</dbReference>
<dbReference type="NCBIfam" id="NF033921">
    <property type="entry name" value="por_somb"/>
    <property type="match status" value="1"/>
</dbReference>
<name>A0AA40T1D7_9NOST</name>
<proteinExistence type="inferred from homology"/>
<reference evidence="4" key="1">
    <citation type="submission" date="2019-07" db="EMBL/GenBank/DDBJ databases">
        <title>Toxilogical consequences of a new and cryptic species of cyanobacteria (Komarekiella delphini-convector) recovered from the epidermis of a bottlenose dolphin and 1500 ft. in the air.</title>
        <authorList>
            <person name="Brown A.O."/>
            <person name="Dvorak P."/>
            <person name="Villanueva C.D."/>
            <person name="Foss A.J."/>
            <person name="Garvey A.D."/>
            <person name="Gibson Q.A."/>
            <person name="Johansen J.R."/>
            <person name="Casamatta D.A."/>
        </authorList>
    </citation>
    <scope>NUCLEOTIDE SEQUENCE</scope>
    <source>
        <strain evidence="4">SJRDD-AB1</strain>
    </source>
</reference>
<evidence type="ECO:0000259" key="3">
    <source>
        <dbReference type="PROSITE" id="PS51272"/>
    </source>
</evidence>